<feature type="domain" description="PORR" evidence="1">
    <location>
        <begin position="360"/>
        <end position="675"/>
    </location>
</feature>
<feature type="domain" description="PORR" evidence="1">
    <location>
        <begin position="4"/>
        <end position="297"/>
    </location>
</feature>
<dbReference type="PANTHER" id="PTHR31476">
    <property type="entry name" value="PROTEIN WHAT'S THIS FACTOR 1 HOMOLOG, CHLOROPLASTIC"/>
    <property type="match status" value="1"/>
</dbReference>
<protein>
    <submittedName>
        <fullName evidence="2">Uncharacterized protein RPD1L1-1</fullName>
    </submittedName>
</protein>
<sequence>MAVLESRDASIMSLEDLSRSKAKRRKKEIIREVAARFPLVFKFRRDDDGEFWVELTPAAEEILRQEHAAIAQHDDMESLAKLKKLLMMARDHRIGMEKLGHLKHDLFLPEDFKRRLIPQHPESFRIVPATTTTTPKSLGYVELVGWEPGLAVTARELLAPVQAPHAFQVDARGQQLDHPRVQRFQELPFFSPYEDPGRIEWKSLEAEKRALAVLHELLSLMPMKKAVVGRLNLIQKELQLPAKYLHLVGLYPWIFYVSKVIPENNTIFLREGFDRSRLRVPNRLSAARDDLLRLMETVYERELGGPPRTVTLEIADEDKEDIDDFFVGFLGNLRDLFLRTGSLMQTVEENAVEFLIPPTHRVKVLDQVALEDRRIEAVKQLVSLVAEQEAQVLMLKKRDTNRDTLLGVATKYPGVFQVHDEQDGLGKFISGTKYIDLTPEMDKLYRDELRVIKSRDELLSVNIVRKLLMMAVEQEISLTKISWLAADFGLPRDLDTGLVHRYPKFFNVRETNRGPVLKLASWDQDLTVTSREKTLLFSRAFPKTGFHLVERPRRRGYKAFQRLEFRSPYEPWQKPNVSKGSPVVEKRHIGVVHEVLSLLPRKRIALSKLTLLRAEMNLPKTFCSYLVRHPGIFYVSGVVEPPLVFLREAFFQNELKFKGPEDFIRDRYLILMQRQPVLDETS</sequence>
<dbReference type="InterPro" id="IPR021099">
    <property type="entry name" value="PORR_domain"/>
</dbReference>
<dbReference type="EMBL" id="GL377586">
    <property type="protein sequence ID" value="EFJ25795.1"/>
    <property type="molecule type" value="Genomic_DNA"/>
</dbReference>
<dbReference type="Gramene" id="EFJ25795">
    <property type="protein sequence ID" value="EFJ25795"/>
    <property type="gene ID" value="SELMODRAFT_413758"/>
</dbReference>
<dbReference type="KEGG" id="smo:SELMODRAFT_413758"/>
<evidence type="ECO:0000313" key="3">
    <source>
        <dbReference type="Proteomes" id="UP000001514"/>
    </source>
</evidence>
<keyword evidence="3" id="KW-1185">Reference proteome</keyword>
<dbReference type="eggNOG" id="ENOG502QRW0">
    <property type="taxonomic scope" value="Eukaryota"/>
</dbReference>
<dbReference type="PANTHER" id="PTHR31476:SF4">
    <property type="entry name" value="PROTEIN WHAT'S THIS FACTOR 1 HOMOLOG, CHLOROPLASTIC"/>
    <property type="match status" value="1"/>
</dbReference>
<gene>
    <name evidence="2" type="primary">RPD1L1-1</name>
    <name evidence="2" type="ORF">SELMODRAFT_413758</name>
</gene>
<dbReference type="GO" id="GO:0003723">
    <property type="term" value="F:RNA binding"/>
    <property type="evidence" value="ECO:0007669"/>
    <property type="project" value="InterPro"/>
</dbReference>
<dbReference type="InParanoid" id="D8RQ49"/>
<name>D8RQ49_SELML</name>
<evidence type="ECO:0000259" key="1">
    <source>
        <dbReference type="Pfam" id="PF11955"/>
    </source>
</evidence>
<accession>D8RQ49</accession>
<dbReference type="HOGENOM" id="CLU_403565_0_0_1"/>
<reference evidence="2 3" key="1">
    <citation type="journal article" date="2011" name="Science">
        <title>The Selaginella genome identifies genetic changes associated with the evolution of vascular plants.</title>
        <authorList>
            <person name="Banks J.A."/>
            <person name="Nishiyama T."/>
            <person name="Hasebe M."/>
            <person name="Bowman J.L."/>
            <person name="Gribskov M."/>
            <person name="dePamphilis C."/>
            <person name="Albert V.A."/>
            <person name="Aono N."/>
            <person name="Aoyama T."/>
            <person name="Ambrose B.A."/>
            <person name="Ashton N.W."/>
            <person name="Axtell M.J."/>
            <person name="Barker E."/>
            <person name="Barker M.S."/>
            <person name="Bennetzen J.L."/>
            <person name="Bonawitz N.D."/>
            <person name="Chapple C."/>
            <person name="Cheng C."/>
            <person name="Correa L.G."/>
            <person name="Dacre M."/>
            <person name="DeBarry J."/>
            <person name="Dreyer I."/>
            <person name="Elias M."/>
            <person name="Engstrom E.M."/>
            <person name="Estelle M."/>
            <person name="Feng L."/>
            <person name="Finet C."/>
            <person name="Floyd S.K."/>
            <person name="Frommer W.B."/>
            <person name="Fujita T."/>
            <person name="Gramzow L."/>
            <person name="Gutensohn M."/>
            <person name="Harholt J."/>
            <person name="Hattori M."/>
            <person name="Heyl A."/>
            <person name="Hirai T."/>
            <person name="Hiwatashi Y."/>
            <person name="Ishikawa M."/>
            <person name="Iwata M."/>
            <person name="Karol K.G."/>
            <person name="Koehler B."/>
            <person name="Kolukisaoglu U."/>
            <person name="Kubo M."/>
            <person name="Kurata T."/>
            <person name="Lalonde S."/>
            <person name="Li K."/>
            <person name="Li Y."/>
            <person name="Litt A."/>
            <person name="Lyons E."/>
            <person name="Manning G."/>
            <person name="Maruyama T."/>
            <person name="Michael T.P."/>
            <person name="Mikami K."/>
            <person name="Miyazaki S."/>
            <person name="Morinaga S."/>
            <person name="Murata T."/>
            <person name="Mueller-Roeber B."/>
            <person name="Nelson D.R."/>
            <person name="Obara M."/>
            <person name="Oguri Y."/>
            <person name="Olmstead R.G."/>
            <person name="Onodera N."/>
            <person name="Petersen B.L."/>
            <person name="Pils B."/>
            <person name="Prigge M."/>
            <person name="Rensing S.A."/>
            <person name="Riano-Pachon D.M."/>
            <person name="Roberts A.W."/>
            <person name="Sato Y."/>
            <person name="Scheller H.V."/>
            <person name="Schulz B."/>
            <person name="Schulz C."/>
            <person name="Shakirov E.V."/>
            <person name="Shibagaki N."/>
            <person name="Shinohara N."/>
            <person name="Shippen D.E."/>
            <person name="Soerensen I."/>
            <person name="Sotooka R."/>
            <person name="Sugimoto N."/>
            <person name="Sugita M."/>
            <person name="Sumikawa N."/>
            <person name="Tanurdzic M."/>
            <person name="Theissen G."/>
            <person name="Ulvskov P."/>
            <person name="Wakazuki S."/>
            <person name="Weng J.K."/>
            <person name="Willats W.W."/>
            <person name="Wipf D."/>
            <person name="Wolf P.G."/>
            <person name="Yang L."/>
            <person name="Zimmer A.D."/>
            <person name="Zhu Q."/>
            <person name="Mitros T."/>
            <person name="Hellsten U."/>
            <person name="Loque D."/>
            <person name="Otillar R."/>
            <person name="Salamov A."/>
            <person name="Schmutz J."/>
            <person name="Shapiro H."/>
            <person name="Lindquist E."/>
            <person name="Lucas S."/>
            <person name="Rokhsar D."/>
            <person name="Grigoriev I.V."/>
        </authorList>
    </citation>
    <scope>NUCLEOTIDE SEQUENCE [LARGE SCALE GENOMIC DNA]</scope>
</reference>
<proteinExistence type="predicted"/>
<organism evidence="3">
    <name type="scientific">Selaginella moellendorffii</name>
    <name type="common">Spikemoss</name>
    <dbReference type="NCBI Taxonomy" id="88036"/>
    <lineage>
        <taxon>Eukaryota</taxon>
        <taxon>Viridiplantae</taxon>
        <taxon>Streptophyta</taxon>
        <taxon>Embryophyta</taxon>
        <taxon>Tracheophyta</taxon>
        <taxon>Lycopodiopsida</taxon>
        <taxon>Selaginellales</taxon>
        <taxon>Selaginellaceae</taxon>
        <taxon>Selaginella</taxon>
    </lineage>
</organism>
<dbReference type="InterPro" id="IPR045040">
    <property type="entry name" value="PORR_fam"/>
</dbReference>
<evidence type="ECO:0000313" key="2">
    <source>
        <dbReference type="EMBL" id="EFJ25795.1"/>
    </source>
</evidence>
<dbReference type="Pfam" id="PF11955">
    <property type="entry name" value="PORR"/>
    <property type="match status" value="2"/>
</dbReference>
<dbReference type="AlphaFoldDB" id="D8RQ49"/>
<dbReference type="Proteomes" id="UP000001514">
    <property type="component" value="Unassembled WGS sequence"/>
</dbReference>